<keyword evidence="3" id="KW-1185">Reference proteome</keyword>
<sequence>NFDGVDYLVIVCCHGIFHPDASAPDFPAHTPHDERNWHLAPFQKSNPETGKPGEHETFLAHVLAGCDALRNGPLARGDRAVLMLSGGATKQTLTSLSEARSYYHAALAHELMRGSRGEGGVQSLFKRDRLLLEEHATDSLQNLLFSILLFRRKTGRYPKQIRIITHAFKARRFLELHAPAIKWPSHRVQVQGIDPIMSKTDLEETIKGEQEHGFAPWLEDPLGTGEKLGRKRKQRGWDETTASRLVEGLEEPVKALMNGTVSEDLPW</sequence>
<dbReference type="GO" id="GO:0005737">
    <property type="term" value="C:cytoplasm"/>
    <property type="evidence" value="ECO:0007669"/>
    <property type="project" value="TreeGrafter"/>
</dbReference>
<evidence type="ECO:0000256" key="1">
    <source>
        <dbReference type="SAM" id="MobiDB-lite"/>
    </source>
</evidence>
<evidence type="ECO:0000313" key="3">
    <source>
        <dbReference type="Proteomes" id="UP000244855"/>
    </source>
</evidence>
<protein>
    <recommendedName>
        <fullName evidence="4">DUF218 domain-containing protein</fullName>
    </recommendedName>
</protein>
<feature type="non-terminal residue" evidence="2">
    <location>
        <position position="1"/>
    </location>
</feature>
<dbReference type="OrthoDB" id="4347at2759"/>
<dbReference type="InterPro" id="IPR055323">
    <property type="entry name" value="C57A10.07/YOR238W"/>
</dbReference>
<dbReference type="EMBL" id="KZ805840">
    <property type="protein sequence ID" value="PVH91556.1"/>
    <property type="molecule type" value="Genomic_DNA"/>
</dbReference>
<gene>
    <name evidence="2" type="ORF">DM02DRAFT_482540</name>
</gene>
<evidence type="ECO:0008006" key="4">
    <source>
        <dbReference type="Google" id="ProtNLM"/>
    </source>
</evidence>
<dbReference type="PANTHER" id="PTHR28110">
    <property type="entry name" value="TRANSMEMBRANE PROTEIN"/>
    <property type="match status" value="1"/>
</dbReference>
<reference evidence="2 3" key="1">
    <citation type="journal article" date="2018" name="Sci. Rep.">
        <title>Comparative genomics provides insights into the lifestyle and reveals functional heterogeneity of dark septate endophytic fungi.</title>
        <authorList>
            <person name="Knapp D.G."/>
            <person name="Nemeth J.B."/>
            <person name="Barry K."/>
            <person name="Hainaut M."/>
            <person name="Henrissat B."/>
            <person name="Johnson J."/>
            <person name="Kuo A."/>
            <person name="Lim J.H.P."/>
            <person name="Lipzen A."/>
            <person name="Nolan M."/>
            <person name="Ohm R.A."/>
            <person name="Tamas L."/>
            <person name="Grigoriev I.V."/>
            <person name="Spatafora J.W."/>
            <person name="Nagy L.G."/>
            <person name="Kovacs G.M."/>
        </authorList>
    </citation>
    <scope>NUCLEOTIDE SEQUENCE [LARGE SCALE GENOMIC DNA]</scope>
    <source>
        <strain evidence="2 3">DSE2036</strain>
    </source>
</reference>
<dbReference type="AlphaFoldDB" id="A0A2V1D0L4"/>
<accession>A0A2V1D0L4</accession>
<evidence type="ECO:0000313" key="2">
    <source>
        <dbReference type="EMBL" id="PVH91556.1"/>
    </source>
</evidence>
<feature type="region of interest" description="Disordered" evidence="1">
    <location>
        <begin position="215"/>
        <end position="240"/>
    </location>
</feature>
<proteinExistence type="predicted"/>
<feature type="non-terminal residue" evidence="2">
    <location>
        <position position="267"/>
    </location>
</feature>
<dbReference type="InterPro" id="IPR014729">
    <property type="entry name" value="Rossmann-like_a/b/a_fold"/>
</dbReference>
<dbReference type="Gene3D" id="3.40.50.620">
    <property type="entry name" value="HUPs"/>
    <property type="match status" value="1"/>
</dbReference>
<dbReference type="Proteomes" id="UP000244855">
    <property type="component" value="Unassembled WGS sequence"/>
</dbReference>
<dbReference type="PANTHER" id="PTHR28110:SF1">
    <property type="entry name" value="TRANSMEMBRANE PROTEIN"/>
    <property type="match status" value="1"/>
</dbReference>
<organism evidence="2 3">
    <name type="scientific">Periconia macrospinosa</name>
    <dbReference type="NCBI Taxonomy" id="97972"/>
    <lineage>
        <taxon>Eukaryota</taxon>
        <taxon>Fungi</taxon>
        <taxon>Dikarya</taxon>
        <taxon>Ascomycota</taxon>
        <taxon>Pezizomycotina</taxon>
        <taxon>Dothideomycetes</taxon>
        <taxon>Pleosporomycetidae</taxon>
        <taxon>Pleosporales</taxon>
        <taxon>Massarineae</taxon>
        <taxon>Periconiaceae</taxon>
        <taxon>Periconia</taxon>
    </lineage>
</organism>
<name>A0A2V1D0L4_9PLEO</name>